<gene>
    <name evidence="1" type="ORF">IEO21_10761</name>
</gene>
<reference evidence="1" key="2">
    <citation type="journal article" name="Front. Microbiol.">
        <title>Degradative Capacity of Two Strains of Rhodonia placenta: From Phenotype to Genotype.</title>
        <authorList>
            <person name="Kolle M."/>
            <person name="Horta M.A.C."/>
            <person name="Nowrousian M."/>
            <person name="Ohm R.A."/>
            <person name="Benz J.P."/>
            <person name="Pilgard A."/>
        </authorList>
    </citation>
    <scope>NUCLEOTIDE SEQUENCE</scope>
    <source>
        <strain evidence="1">FPRL280</strain>
    </source>
</reference>
<accession>A0A8H7TX50</accession>
<evidence type="ECO:0000313" key="2">
    <source>
        <dbReference type="Proteomes" id="UP000639403"/>
    </source>
</evidence>
<organism evidence="1 2">
    <name type="scientific">Rhodonia placenta</name>
    <dbReference type="NCBI Taxonomy" id="104341"/>
    <lineage>
        <taxon>Eukaryota</taxon>
        <taxon>Fungi</taxon>
        <taxon>Dikarya</taxon>
        <taxon>Basidiomycota</taxon>
        <taxon>Agaricomycotina</taxon>
        <taxon>Agaricomycetes</taxon>
        <taxon>Polyporales</taxon>
        <taxon>Adustoporiaceae</taxon>
        <taxon>Rhodonia</taxon>
    </lineage>
</organism>
<dbReference type="Proteomes" id="UP000639403">
    <property type="component" value="Unassembled WGS sequence"/>
</dbReference>
<protein>
    <submittedName>
        <fullName evidence="1">Uncharacterized protein</fullName>
    </submittedName>
</protein>
<dbReference type="EMBL" id="JADOXO010001074">
    <property type="protein sequence ID" value="KAF9798244.1"/>
    <property type="molecule type" value="Genomic_DNA"/>
</dbReference>
<reference evidence="1" key="1">
    <citation type="submission" date="2020-11" db="EMBL/GenBank/DDBJ databases">
        <authorList>
            <person name="Koelle M."/>
            <person name="Horta M.A.C."/>
            <person name="Nowrousian M."/>
            <person name="Ohm R.A."/>
            <person name="Benz P."/>
            <person name="Pilgard A."/>
        </authorList>
    </citation>
    <scope>NUCLEOTIDE SEQUENCE</scope>
    <source>
        <strain evidence="1">FPRL280</strain>
    </source>
</reference>
<proteinExistence type="predicted"/>
<name>A0A8H7TX50_9APHY</name>
<sequence>MRSGTSSQARARE</sequence>
<comment type="caution">
    <text evidence="1">The sequence shown here is derived from an EMBL/GenBank/DDBJ whole genome shotgun (WGS) entry which is preliminary data.</text>
</comment>
<evidence type="ECO:0000313" key="1">
    <source>
        <dbReference type="EMBL" id="KAF9798244.1"/>
    </source>
</evidence>